<sequence>MEGGEGMWKKALVTVLIALATQVIKELDKD</sequence>
<organism evidence="1 2">
    <name type="scientific">Alkalihalophilus marmarensis DSM 21297</name>
    <dbReference type="NCBI Taxonomy" id="1188261"/>
    <lineage>
        <taxon>Bacteria</taxon>
        <taxon>Bacillati</taxon>
        <taxon>Bacillota</taxon>
        <taxon>Bacilli</taxon>
        <taxon>Bacillales</taxon>
        <taxon>Bacillaceae</taxon>
        <taxon>Alkalihalophilus</taxon>
    </lineage>
</organism>
<dbReference type="AlphaFoldDB" id="U6SK31"/>
<dbReference type="PATRIC" id="fig|1188261.3.peg.3187"/>
<name>U6SK31_9BACI</name>
<protein>
    <submittedName>
        <fullName evidence="1">Uncharacterized protein</fullName>
    </submittedName>
</protein>
<reference evidence="1 2" key="1">
    <citation type="journal article" date="2013" name="Genome Announc.">
        <title>Genome Sequence of the Extreme Obligate Alkaliphile Bacillus marmarensis Strain DSM 21297.</title>
        <authorList>
            <person name="Wernick D.G."/>
            <person name="Choi K.Y."/>
            <person name="Tat C.A."/>
            <person name="Lafontaine Rivera J.G."/>
            <person name="Liao J.C."/>
        </authorList>
    </citation>
    <scope>NUCLEOTIDE SEQUENCE [LARGE SCALE GENOMIC DNA]</scope>
    <source>
        <strain evidence="1 2">DSM 21297</strain>
    </source>
</reference>
<gene>
    <name evidence="1" type="ORF">A33I_18475</name>
</gene>
<evidence type="ECO:0000313" key="2">
    <source>
        <dbReference type="Proteomes" id="UP000017170"/>
    </source>
</evidence>
<keyword evidence="2" id="KW-1185">Reference proteome</keyword>
<dbReference type="EMBL" id="ATAE01000041">
    <property type="protein sequence ID" value="ERN52079.1"/>
    <property type="molecule type" value="Genomic_DNA"/>
</dbReference>
<accession>U6SK31</accession>
<evidence type="ECO:0000313" key="1">
    <source>
        <dbReference type="EMBL" id="ERN52079.1"/>
    </source>
</evidence>
<dbReference type="Proteomes" id="UP000017170">
    <property type="component" value="Unassembled WGS sequence"/>
</dbReference>
<comment type="caution">
    <text evidence="1">The sequence shown here is derived from an EMBL/GenBank/DDBJ whole genome shotgun (WGS) entry which is preliminary data.</text>
</comment>
<proteinExistence type="predicted"/>